<evidence type="ECO:0000313" key="3">
    <source>
        <dbReference type="Proteomes" id="UP000887043"/>
    </source>
</evidence>
<protein>
    <recommendedName>
        <fullName evidence="4">Succinate dehydrogenase/fumarate reductase cytochrome b subunit</fullName>
    </recommendedName>
</protein>
<comment type="caution">
    <text evidence="2">The sequence shown here is derived from an EMBL/GenBank/DDBJ whole genome shotgun (WGS) entry which is preliminary data.</text>
</comment>
<organism evidence="2 3">
    <name type="scientific">Segatella bryantii</name>
    <name type="common">Prevotella bryantii</name>
    <dbReference type="NCBI Taxonomy" id="77095"/>
    <lineage>
        <taxon>Bacteria</taxon>
        <taxon>Pseudomonadati</taxon>
        <taxon>Bacteroidota</taxon>
        <taxon>Bacteroidia</taxon>
        <taxon>Bacteroidales</taxon>
        <taxon>Prevotellaceae</taxon>
        <taxon>Segatella</taxon>
    </lineage>
</organism>
<name>A0AA37I459_SEGBR</name>
<sequence length="97" mass="10775">MSVSGLALTAFLLFHGGMNLTLVFSEEAYNTICRLLGANWYALVGSMVIGFLVLVHFSFAMLLGHKNAIARGKSKYEVNIRQKGVTWESENISMIFK</sequence>
<accession>A0AA37I459</accession>
<dbReference type="RefSeq" id="WP_006283781.1">
    <property type="nucleotide sequence ID" value="NZ_BPTR01000001.1"/>
</dbReference>
<dbReference type="AlphaFoldDB" id="A0AA37I459"/>
<dbReference type="GO" id="GO:0016020">
    <property type="term" value="C:membrane"/>
    <property type="evidence" value="ECO:0007669"/>
    <property type="project" value="InterPro"/>
</dbReference>
<dbReference type="InterPro" id="IPR034804">
    <property type="entry name" value="SQR/QFR_C/D"/>
</dbReference>
<keyword evidence="1" id="KW-0812">Transmembrane</keyword>
<evidence type="ECO:0000256" key="1">
    <source>
        <dbReference type="SAM" id="Phobius"/>
    </source>
</evidence>
<keyword evidence="1" id="KW-1133">Transmembrane helix</keyword>
<dbReference type="Proteomes" id="UP000887043">
    <property type="component" value="Unassembled WGS sequence"/>
</dbReference>
<dbReference type="SUPFAM" id="SSF81343">
    <property type="entry name" value="Fumarate reductase respiratory complex transmembrane subunits"/>
    <property type="match status" value="1"/>
</dbReference>
<gene>
    <name evidence="2" type="ORF">PRRU23_23800</name>
</gene>
<keyword evidence="1" id="KW-0472">Membrane</keyword>
<evidence type="ECO:0000313" key="2">
    <source>
        <dbReference type="EMBL" id="GJG28680.1"/>
    </source>
</evidence>
<evidence type="ECO:0008006" key="4">
    <source>
        <dbReference type="Google" id="ProtNLM"/>
    </source>
</evidence>
<proteinExistence type="predicted"/>
<dbReference type="EMBL" id="BPTR01000001">
    <property type="protein sequence ID" value="GJG28680.1"/>
    <property type="molecule type" value="Genomic_DNA"/>
</dbReference>
<feature type="transmembrane region" description="Helical" evidence="1">
    <location>
        <begin position="41"/>
        <end position="63"/>
    </location>
</feature>
<dbReference type="Gene3D" id="1.20.1300.10">
    <property type="entry name" value="Fumarate reductase/succinate dehydrogenase, transmembrane subunit"/>
    <property type="match status" value="1"/>
</dbReference>
<reference evidence="2" key="1">
    <citation type="submission" date="2021-08" db="EMBL/GenBank/DDBJ databases">
        <title>Prevotella lacticifex sp. nov., isolated from rumen of cow.</title>
        <authorList>
            <person name="Shinkai T."/>
            <person name="Ikeyama N."/>
            <person name="Kumagai M."/>
            <person name="Ohmori H."/>
            <person name="Sakamoto M."/>
            <person name="Ohkuma M."/>
            <person name="Mitsumori M."/>
        </authorList>
    </citation>
    <scope>NUCLEOTIDE SEQUENCE</scope>
    <source>
        <strain evidence="2">DSM 11371</strain>
    </source>
</reference>